<reference evidence="1" key="1">
    <citation type="submission" date="2017-04" db="EMBL/GenBank/DDBJ databases">
        <authorList>
            <person name="Varghese N."/>
            <person name="Submissions S."/>
        </authorList>
    </citation>
    <scope>NUCLEOTIDE SEQUENCE</scope>
    <source>
        <strain evidence="1">WTE2008</strain>
    </source>
</reference>
<name>A0AC61PJE9_9FIRM</name>
<comment type="caution">
    <text evidence="1">The sequence shown here is derived from an EMBL/GenBank/DDBJ whole genome shotgun (WGS) entry which is preliminary data.</text>
</comment>
<dbReference type="Proteomes" id="UP000192328">
    <property type="component" value="Unassembled WGS sequence"/>
</dbReference>
<keyword evidence="2" id="KW-1185">Reference proteome</keyword>
<organism evidence="1 2">
    <name type="scientific">Aristaeella lactis</name>
    <dbReference type="NCBI Taxonomy" id="3046383"/>
    <lineage>
        <taxon>Bacteria</taxon>
        <taxon>Bacillati</taxon>
        <taxon>Bacillota</taxon>
        <taxon>Clostridia</taxon>
        <taxon>Eubacteriales</taxon>
        <taxon>Aristaeellaceae</taxon>
        <taxon>Aristaeella</taxon>
    </lineage>
</organism>
<sequence>MEREPNNQGRRAASRATKLRRRKSRMNFILLAGFIAVLILLVLITPKEPNYRATYSAATESGLVEGEENEVVGAYNGLVISEVMSANKAAVTDENGKYGDWVEIWNSSDRRMKLEGIGLSDKGDRIRFLFPKINLEPGGRVVVFCDKTNQASPNSTFHAKFGLSSTGETVFLFDQNGYLIDSCKYPIMGSDESYALTDEGFQKVSWYSPGFENTEEGNRLYRESVSVADGSIIINEIMADPVTGIRDDDDELCDWVELYNTTGRDISLSGLGLSDNEGKPLKWRFPDDAVIQAHGYYLVFCTGKDRMDTARKNVPHTNFRISAERETIILTDSKGHVLDRVMIDNLPLDCSWGRNENGQMQVFQVPTPTLSNNQTGFNQMDFNLRAMNKTGVYISEVLASNDTIVAYPNAAKSDWIEIYNSSSNSVDISGWGLSDRLDHGRKWQFPQGTVIGAGEYKVVMCDRMTDRNSAAEPHAAFKVGKQKMETITLTDPTGRVLDKVNLPEMRTDVSYGRTLGIAGLFYYDTPTPFQANGEGFTGYAEMPSFTTEPGLYDGVTYVQFNIPEGTQVFYTTDSSVPTQNSNPYTGERLELRDITVLRARAFAGGNMKPSDVLTGTFFINKFHSLPVVSIVSDPDNLWNENTGMLTAGNNVDKSKGIPFKNTIYRAMKKQGARYECHVELYDDSGNNLISQDAEFSLMGQYSLDMPQKSMKFRAKSKYGNKTFAAKLFPDRKFTEYKGFVLRNSGNDCVWTRLLDGLQSRLMDDTGCTVAHQAWKPYVVYLDGMYWGHMNLRERADRYMIAQQDGLPLEEADNMDLLEASGKANYGSNKEFKAMIKKIKAGNPAKNPEDLQYILDNVDVDNLFEYMAYEMFFGNSDIGNTRFYRYKTEGSKWRWVLYDLDYGLFSSSFNSPKSFTNPKGMGDQKIDNTIFRALLSVPEYKDKYLTIYGNLFKQLTTDFMMYRLEKLVDLIKPEMSMHFDKWGELNDKAIIAELPVTSDGAYRYWENRINRLRNTLKKRPNLLWEMNQNVFNLTNAEMEKYFGPRPEMPPDAI</sequence>
<protein>
    <submittedName>
        <fullName evidence="1">Chitobiase/beta-hexosaminidase C-terminal domain-containing protein</fullName>
    </submittedName>
</protein>
<proteinExistence type="predicted"/>
<evidence type="ECO:0000313" key="1">
    <source>
        <dbReference type="EMBL" id="SMC44754.1"/>
    </source>
</evidence>
<evidence type="ECO:0000313" key="2">
    <source>
        <dbReference type="Proteomes" id="UP000192328"/>
    </source>
</evidence>
<dbReference type="EMBL" id="FWXZ01000001">
    <property type="protein sequence ID" value="SMC44754.1"/>
    <property type="molecule type" value="Genomic_DNA"/>
</dbReference>
<gene>
    <name evidence="1" type="ORF">SAMN06297397_0961</name>
</gene>
<accession>A0AC61PJE9</accession>